<dbReference type="EMBL" id="CP021425">
    <property type="protein sequence ID" value="ARU58417.1"/>
    <property type="molecule type" value="Genomic_DNA"/>
</dbReference>
<proteinExistence type="predicted"/>
<dbReference type="OrthoDB" id="6192658at2"/>
<gene>
    <name evidence="1" type="ORF">OLMES_4421</name>
</gene>
<dbReference type="RefSeq" id="WP_087463199.1">
    <property type="nucleotide sequence ID" value="NZ_CP021425.1"/>
</dbReference>
<evidence type="ECO:0000313" key="2">
    <source>
        <dbReference type="Proteomes" id="UP000196027"/>
    </source>
</evidence>
<dbReference type="AlphaFoldDB" id="A0A1Y0ID13"/>
<accession>A0A1Y0ID13</accession>
<reference evidence="1 2" key="1">
    <citation type="submission" date="2017-05" db="EMBL/GenBank/DDBJ databases">
        <title>Genomic insights into alkan degradation activity of Oleiphilus messinensis.</title>
        <authorList>
            <person name="Kozyavkin S.A."/>
            <person name="Slesarev A.I."/>
            <person name="Golyshin P.N."/>
            <person name="Korzhenkov A."/>
            <person name="Golyshina O.N."/>
            <person name="Toshchakov S.V."/>
        </authorList>
    </citation>
    <scope>NUCLEOTIDE SEQUENCE [LARGE SCALE GENOMIC DNA]</scope>
    <source>
        <strain evidence="1 2">ME102</strain>
    </source>
</reference>
<dbReference type="Proteomes" id="UP000196027">
    <property type="component" value="Chromosome"/>
</dbReference>
<keyword evidence="2" id="KW-1185">Reference proteome</keyword>
<dbReference type="KEGG" id="ome:OLMES_4421"/>
<protein>
    <submittedName>
        <fullName evidence="1">Uncharacterized protein</fullName>
    </submittedName>
</protein>
<organism evidence="1 2">
    <name type="scientific">Oleiphilus messinensis</name>
    <dbReference type="NCBI Taxonomy" id="141451"/>
    <lineage>
        <taxon>Bacteria</taxon>
        <taxon>Pseudomonadati</taxon>
        <taxon>Pseudomonadota</taxon>
        <taxon>Gammaproteobacteria</taxon>
        <taxon>Oceanospirillales</taxon>
        <taxon>Oleiphilaceae</taxon>
        <taxon>Oleiphilus</taxon>
    </lineage>
</organism>
<name>A0A1Y0ID13_9GAMM</name>
<evidence type="ECO:0000313" key="1">
    <source>
        <dbReference type="EMBL" id="ARU58417.1"/>
    </source>
</evidence>
<sequence>MGLGDKLYSAFNHVDRHWCDRSEVDMHNWGHVKSVHRCDRTHSDWGMVKTVGKGVVNVGSSAFSTATNTGMSTLAYTAITGGTVALSATGIGAVATAGAVALGSSITAGISLHKTLQHIKNLEEIQKQQGVRFCEGDSHQHNYILNTVLPYIIAQKKRKMRRKGEETVPILGGMCTTLEEGARSIFKRVSGSRGKQRHHMAQALTVHLVSCECNLAQDIVAELWSNEEMMAIRSMDSDEAGYWIFSKMASA</sequence>